<reference evidence="2" key="1">
    <citation type="journal article" date="2023" name="J. Hazard. Mater.">
        <title>Anaerobic biodegradation of pyrene and benzo[a]pyrene by a new sulfate-reducing Desulforamulus aquiferis strain DSA.</title>
        <authorList>
            <person name="Zhang Z."/>
            <person name="Sun J."/>
            <person name="Gong X."/>
            <person name="Wang C."/>
            <person name="Wang H."/>
        </authorList>
    </citation>
    <scope>NUCLEOTIDE SEQUENCE</scope>
    <source>
        <strain evidence="2">DSA</strain>
    </source>
</reference>
<gene>
    <name evidence="2" type="ORF">P6N53_06660</name>
</gene>
<keyword evidence="1" id="KW-0472">Membrane</keyword>
<evidence type="ECO:0000256" key="1">
    <source>
        <dbReference type="SAM" id="Phobius"/>
    </source>
</evidence>
<dbReference type="RefSeq" id="WP_304542016.1">
    <property type="nucleotide sequence ID" value="NZ_JARPTC010000009.1"/>
</dbReference>
<comment type="caution">
    <text evidence="2">The sequence shown here is derived from an EMBL/GenBank/DDBJ whole genome shotgun (WGS) entry which is preliminary data.</text>
</comment>
<sequence length="118" mass="13758">MKEPHEMDNHRIEITTKPGFRVGRIMPIQVGRKLFAILFLFLGVLLTFYSEYYLFGDVEYDVSDIVFTGLLSLAFLLASGIRLLGWHKLRLIIIMIFIFLILSPLLFNLLKNLFNFCL</sequence>
<organism evidence="2 3">
    <name type="scientific">Desulforamulus aquiferis</name>
    <dbReference type="NCBI Taxonomy" id="1397668"/>
    <lineage>
        <taxon>Bacteria</taxon>
        <taxon>Bacillati</taxon>
        <taxon>Bacillota</taxon>
        <taxon>Clostridia</taxon>
        <taxon>Eubacteriales</taxon>
        <taxon>Peptococcaceae</taxon>
        <taxon>Desulforamulus</taxon>
    </lineage>
</organism>
<dbReference type="AlphaFoldDB" id="A0AAW7ZBX4"/>
<protein>
    <submittedName>
        <fullName evidence="2">Uncharacterized protein</fullName>
    </submittedName>
</protein>
<accession>A0AAW7ZBX4</accession>
<reference evidence="2" key="2">
    <citation type="submission" date="2023-03" db="EMBL/GenBank/DDBJ databases">
        <authorList>
            <person name="Zhang Z."/>
        </authorList>
    </citation>
    <scope>NUCLEOTIDE SEQUENCE</scope>
    <source>
        <strain evidence="2">DSA</strain>
    </source>
</reference>
<keyword evidence="1" id="KW-0812">Transmembrane</keyword>
<dbReference type="EMBL" id="JARPTC010000009">
    <property type="protein sequence ID" value="MDO7786901.1"/>
    <property type="molecule type" value="Genomic_DNA"/>
</dbReference>
<proteinExistence type="predicted"/>
<feature type="transmembrane region" description="Helical" evidence="1">
    <location>
        <begin position="34"/>
        <end position="53"/>
    </location>
</feature>
<keyword evidence="1" id="KW-1133">Transmembrane helix</keyword>
<feature type="transmembrane region" description="Helical" evidence="1">
    <location>
        <begin position="65"/>
        <end position="84"/>
    </location>
</feature>
<keyword evidence="3" id="KW-1185">Reference proteome</keyword>
<evidence type="ECO:0000313" key="3">
    <source>
        <dbReference type="Proteomes" id="UP001172911"/>
    </source>
</evidence>
<name>A0AAW7ZBX4_9FIRM</name>
<dbReference type="Proteomes" id="UP001172911">
    <property type="component" value="Unassembled WGS sequence"/>
</dbReference>
<feature type="transmembrane region" description="Helical" evidence="1">
    <location>
        <begin position="91"/>
        <end position="110"/>
    </location>
</feature>
<evidence type="ECO:0000313" key="2">
    <source>
        <dbReference type="EMBL" id="MDO7786901.1"/>
    </source>
</evidence>